<dbReference type="PANTHER" id="PTHR45733:SF10">
    <property type="entry name" value="FORMIN-LIKE PROTEIN 15A-RELATED"/>
    <property type="match status" value="1"/>
</dbReference>
<dbReference type="SMART" id="SM01326">
    <property type="entry name" value="PTEN_C2"/>
    <property type="match status" value="1"/>
</dbReference>
<dbReference type="InterPro" id="IPR029021">
    <property type="entry name" value="Prot-tyrosine_phosphatase-like"/>
</dbReference>
<feature type="region of interest" description="Disordered" evidence="2">
    <location>
        <begin position="631"/>
        <end position="722"/>
    </location>
</feature>
<gene>
    <name evidence="4" type="ORF">L195_g012451</name>
</gene>
<comment type="caution">
    <text evidence="4">The sequence shown here is derived from an EMBL/GenBank/DDBJ whole genome shotgun (WGS) entry which is preliminary data.</text>
</comment>
<dbReference type="Pfam" id="PF10409">
    <property type="entry name" value="PTEN_C2"/>
    <property type="match status" value="1"/>
</dbReference>
<dbReference type="InterPro" id="IPR051144">
    <property type="entry name" value="Formin_homology_domain"/>
</dbReference>
<keyword evidence="1" id="KW-0378">Hydrolase</keyword>
<organism evidence="4 5">
    <name type="scientific">Trifolium pratense</name>
    <name type="common">Red clover</name>
    <dbReference type="NCBI Taxonomy" id="57577"/>
    <lineage>
        <taxon>Eukaryota</taxon>
        <taxon>Viridiplantae</taxon>
        <taxon>Streptophyta</taxon>
        <taxon>Embryophyta</taxon>
        <taxon>Tracheophyta</taxon>
        <taxon>Spermatophyta</taxon>
        <taxon>Magnoliopsida</taxon>
        <taxon>eudicotyledons</taxon>
        <taxon>Gunneridae</taxon>
        <taxon>Pentapetalae</taxon>
        <taxon>rosids</taxon>
        <taxon>fabids</taxon>
        <taxon>Fabales</taxon>
        <taxon>Fabaceae</taxon>
        <taxon>Papilionoideae</taxon>
        <taxon>50 kb inversion clade</taxon>
        <taxon>NPAAA clade</taxon>
        <taxon>Hologalegina</taxon>
        <taxon>IRL clade</taxon>
        <taxon>Trifolieae</taxon>
        <taxon>Trifolium</taxon>
    </lineage>
</organism>
<dbReference type="PANTHER" id="PTHR45733">
    <property type="entry name" value="FORMIN-J"/>
    <property type="match status" value="1"/>
</dbReference>
<evidence type="ECO:0000259" key="3">
    <source>
        <dbReference type="PROSITE" id="PS51182"/>
    </source>
</evidence>
<dbReference type="Gene3D" id="3.90.190.10">
    <property type="entry name" value="Protein tyrosine phosphatase superfamily"/>
    <property type="match status" value="1"/>
</dbReference>
<reference evidence="4 5" key="1">
    <citation type="journal article" date="2014" name="Am. J. Bot.">
        <title>Genome assembly and annotation for red clover (Trifolium pratense; Fabaceae).</title>
        <authorList>
            <person name="Istvanek J."/>
            <person name="Jaros M."/>
            <person name="Krenek A."/>
            <person name="Repkova J."/>
        </authorList>
    </citation>
    <scope>NUCLEOTIDE SEQUENCE [LARGE SCALE GENOMIC DNA]</scope>
    <source>
        <strain evidence="5">cv. Tatra</strain>
        <tissue evidence="4">Young leaves</tissue>
    </source>
</reference>
<sequence>MALFRRFFYRKPPDRLLEISERVYGYVGFVLVSDTAFNLKCRFYVVFDCCFSTDVLEEDEYKVYMGGIVAQLQDYFPDASFMVFNFREGDKRSQIADLLSLCDMTVMEYPRQYEGCPLLPLEMIHHFLRSSESWLSLEGQQNVLLMHCERGGWPVLAFMLAGLLLYRKQYSGELKTLEMVYKQAPRQLLQLLLPLNPQPSQLRYLQYISRRHLGSEWPPSETPLYLDCLILRVLPLFDDGKGCRPVVRVYGPDPSNPANRSSKLLFSTSNNQKHIRHYLQAECMLVKIDIRCRVQGDVVLECIHLSEDFVREEVMFRVMFHTAFVRSNILVLGRDEMDMLWDTKDQFSKDFKSEVVFLDADAVIPDLTTVNVSEDENETESGSPDEFYEVEEIFSNVIDAQDSPRVRDSAVQDGSHKDIWNEYSDPHTLQDSTPDDGIHQQVGTTDSGINEVKDITVDDVNYKLDERVDSDTHVVKDIAVDDGYNKPSSIAVTFDMMETPERQEVILDAHEELAVMQKKYDEDNNTPLKELEPEEGQQMHELARSMSVENNKDSYQDSLHVSYPPTRHNSLPTALLNATAAKEKMTNAEERLVSSSHVNEAADSMDLTNDLKSCNGNNSKSLESIGEIDSNAQPSSIMPITESSHQTTTQAPQLSTDQVLQPHPPSPPPLPRRSPSSLDGEVSTLPQPPPQPPPPPPPPTLTLFGKKNEEMAIQAATPPPPP</sequence>
<evidence type="ECO:0000256" key="1">
    <source>
        <dbReference type="ARBA" id="ARBA00022912"/>
    </source>
</evidence>
<evidence type="ECO:0000313" key="4">
    <source>
        <dbReference type="EMBL" id="PNY15748.1"/>
    </source>
</evidence>
<feature type="non-terminal residue" evidence="4">
    <location>
        <position position="722"/>
    </location>
</feature>
<dbReference type="GO" id="GO:0004721">
    <property type="term" value="F:phosphoprotein phosphatase activity"/>
    <property type="evidence" value="ECO:0007669"/>
    <property type="project" value="UniProtKB-KW"/>
</dbReference>
<dbReference type="ExpressionAtlas" id="A0A2K3PKD2">
    <property type="expression patterns" value="baseline"/>
</dbReference>
<dbReference type="EMBL" id="ASHM01007938">
    <property type="protein sequence ID" value="PNY15748.1"/>
    <property type="molecule type" value="Genomic_DNA"/>
</dbReference>
<feature type="compositionally biased region" description="Pro residues" evidence="2">
    <location>
        <begin position="662"/>
        <end position="672"/>
    </location>
</feature>
<dbReference type="Gene3D" id="2.60.40.1110">
    <property type="match status" value="1"/>
</dbReference>
<feature type="compositionally biased region" description="Polar residues" evidence="2">
    <location>
        <begin position="631"/>
        <end position="659"/>
    </location>
</feature>
<accession>A0A2K3PKD2</accession>
<protein>
    <submittedName>
        <fullName evidence="4">Formin-like protein 20-like</fullName>
    </submittedName>
</protein>
<feature type="compositionally biased region" description="Pro residues" evidence="2">
    <location>
        <begin position="686"/>
        <end position="700"/>
    </location>
</feature>
<dbReference type="AlphaFoldDB" id="A0A2K3PKD2"/>
<name>A0A2K3PKD2_TRIPR</name>
<dbReference type="SUPFAM" id="SSF49562">
    <property type="entry name" value="C2 domain (Calcium/lipid-binding domain, CaLB)"/>
    <property type="match status" value="1"/>
</dbReference>
<dbReference type="STRING" id="57577.A0A2K3PKD2"/>
<dbReference type="Proteomes" id="UP000236291">
    <property type="component" value="Unassembled WGS sequence"/>
</dbReference>
<evidence type="ECO:0000313" key="5">
    <source>
        <dbReference type="Proteomes" id="UP000236291"/>
    </source>
</evidence>
<proteinExistence type="predicted"/>
<feature type="domain" description="C2 tensin-type" evidence="3">
    <location>
        <begin position="221"/>
        <end position="360"/>
    </location>
</feature>
<dbReference type="InterPro" id="IPR014020">
    <property type="entry name" value="Tensin_C2-dom"/>
</dbReference>
<dbReference type="PROSITE" id="PS51182">
    <property type="entry name" value="C2_TENSIN"/>
    <property type="match status" value="1"/>
</dbReference>
<dbReference type="SUPFAM" id="SSF52799">
    <property type="entry name" value="(Phosphotyrosine protein) phosphatases II"/>
    <property type="match status" value="1"/>
</dbReference>
<dbReference type="InterPro" id="IPR035892">
    <property type="entry name" value="C2_domain_sf"/>
</dbReference>
<reference evidence="4 5" key="2">
    <citation type="journal article" date="2017" name="Front. Plant Sci.">
        <title>Gene Classification and Mining of Molecular Markers Useful in Red Clover (Trifolium pratense) Breeding.</title>
        <authorList>
            <person name="Istvanek J."/>
            <person name="Dluhosova J."/>
            <person name="Dluhos P."/>
            <person name="Patkova L."/>
            <person name="Nedelnik J."/>
            <person name="Repkova J."/>
        </authorList>
    </citation>
    <scope>NUCLEOTIDE SEQUENCE [LARGE SCALE GENOMIC DNA]</scope>
    <source>
        <strain evidence="5">cv. Tatra</strain>
        <tissue evidence="4">Young leaves</tissue>
    </source>
</reference>
<evidence type="ECO:0000256" key="2">
    <source>
        <dbReference type="SAM" id="MobiDB-lite"/>
    </source>
</evidence>
<keyword evidence="1" id="KW-0904">Protein phosphatase</keyword>